<evidence type="ECO:0000313" key="2">
    <source>
        <dbReference type="EMBL" id="GAO11303.1"/>
    </source>
</evidence>
<feature type="transmembrane region" description="Helical" evidence="1">
    <location>
        <begin position="134"/>
        <end position="159"/>
    </location>
</feature>
<evidence type="ECO:0000313" key="3">
    <source>
        <dbReference type="Proteomes" id="UP000048965"/>
    </source>
</evidence>
<evidence type="ECO:0000256" key="1">
    <source>
        <dbReference type="SAM" id="Phobius"/>
    </source>
</evidence>
<feature type="transmembrane region" description="Helical" evidence="1">
    <location>
        <begin position="6"/>
        <end position="33"/>
    </location>
</feature>
<keyword evidence="1" id="KW-0472">Membrane</keyword>
<keyword evidence="1" id="KW-1133">Transmembrane helix</keyword>
<dbReference type="EMBL" id="BBNO01000008">
    <property type="protein sequence ID" value="GAO11303.1"/>
    <property type="molecule type" value="Genomic_DNA"/>
</dbReference>
<dbReference type="OrthoDB" id="4333031at2"/>
<dbReference type="AlphaFoldDB" id="A0A0P4RET2"/>
<keyword evidence="3" id="KW-1185">Reference proteome</keyword>
<comment type="caution">
    <text evidence="2">The sequence shown here is derived from an EMBL/GenBank/DDBJ whole genome shotgun (WGS) entry which is preliminary data.</text>
</comment>
<keyword evidence="1" id="KW-0812">Transmembrane</keyword>
<sequence>MSAWQLVAAGLVMLLGLLGVLVPGIPGPLIVWAGVMWWTLSEKSGLAWVVLMSATAVLLLNQVVKWLLPARDLRAVGTPYRALFLAGVAGIVGFFVIPVIGGLLGSVGGLYLLERIRLGSHGDAWASTRTALRAIGLSVLVELFACLLVVGAWTGAVVAG</sequence>
<organism evidence="2 3">
    <name type="scientific">Streptomyces lydicamycinicus</name>
    <dbReference type="NCBI Taxonomy" id="1546107"/>
    <lineage>
        <taxon>Bacteria</taxon>
        <taxon>Bacillati</taxon>
        <taxon>Actinomycetota</taxon>
        <taxon>Actinomycetes</taxon>
        <taxon>Kitasatosporales</taxon>
        <taxon>Streptomycetaceae</taxon>
        <taxon>Streptomyces</taxon>
    </lineage>
</organism>
<feature type="transmembrane region" description="Helical" evidence="1">
    <location>
        <begin position="45"/>
        <end position="64"/>
    </location>
</feature>
<proteinExistence type="predicted"/>
<dbReference type="RefSeq" id="WP_042159256.1">
    <property type="nucleotide sequence ID" value="NZ_BBNO01000008.1"/>
</dbReference>
<feature type="transmembrane region" description="Helical" evidence="1">
    <location>
        <begin position="84"/>
        <end position="113"/>
    </location>
</feature>
<reference evidence="2 3" key="2">
    <citation type="journal article" date="2015" name="Stand. Genomic Sci.">
        <title>Draft genome sequence of marine-derived Streptomyces sp. TP-A0598, a producer of anti-MRSA antibiotic lydicamycins.</title>
        <authorList>
            <person name="Komaki H."/>
            <person name="Ichikawa N."/>
            <person name="Hosoyama A."/>
            <person name="Fujita N."/>
            <person name="Igarashi Y."/>
        </authorList>
    </citation>
    <scope>NUCLEOTIDE SEQUENCE [LARGE SCALE GENOMIC DNA]</scope>
    <source>
        <strain evidence="2 3">NBRC 110027</strain>
    </source>
</reference>
<evidence type="ECO:0008006" key="4">
    <source>
        <dbReference type="Google" id="ProtNLM"/>
    </source>
</evidence>
<dbReference type="Proteomes" id="UP000048965">
    <property type="component" value="Unassembled WGS sequence"/>
</dbReference>
<dbReference type="Pfam" id="PF04306">
    <property type="entry name" value="DUF456"/>
    <property type="match status" value="1"/>
</dbReference>
<protein>
    <recommendedName>
        <fullName evidence="4">DUF456 domain-containing protein</fullName>
    </recommendedName>
</protein>
<dbReference type="InterPro" id="IPR007403">
    <property type="entry name" value="DUF456"/>
</dbReference>
<gene>
    <name evidence="2" type="ORF">TPA0598_08_02140</name>
</gene>
<reference evidence="3" key="1">
    <citation type="submission" date="2014-09" db="EMBL/GenBank/DDBJ databases">
        <title>Whole genome shotgun sequence of Streptomyces sp. NBRC 110027.</title>
        <authorList>
            <person name="Komaki H."/>
            <person name="Ichikawa N."/>
            <person name="Katano-Makiyama Y."/>
            <person name="Hosoyama A."/>
            <person name="Hashimoto M."/>
            <person name="Uohara A."/>
            <person name="Kitahashi Y."/>
            <person name="Ohji S."/>
            <person name="Kimura A."/>
            <person name="Yamazoe A."/>
            <person name="Igarashi Y."/>
            <person name="Fujita N."/>
        </authorList>
    </citation>
    <scope>NUCLEOTIDE SEQUENCE [LARGE SCALE GENOMIC DNA]</scope>
    <source>
        <strain evidence="3">NBRC 110027</strain>
    </source>
</reference>
<accession>A0A0P4RET2</accession>
<name>A0A0P4RET2_9ACTN</name>